<dbReference type="Pfam" id="PF00854">
    <property type="entry name" value="PTR2"/>
    <property type="match status" value="2"/>
</dbReference>
<feature type="transmembrane region" description="Helical" evidence="11">
    <location>
        <begin position="220"/>
        <end position="241"/>
    </location>
</feature>
<evidence type="ECO:0000256" key="10">
    <source>
        <dbReference type="SAM" id="MobiDB-lite"/>
    </source>
</evidence>
<dbReference type="FunFam" id="1.20.1250.20:FF:000379">
    <property type="entry name" value="Uncharacterized protein, isoform A"/>
    <property type="match status" value="1"/>
</dbReference>
<keyword evidence="7 11" id="KW-1133">Transmembrane helix</keyword>
<feature type="transmembrane region" description="Helical" evidence="11">
    <location>
        <begin position="146"/>
        <end position="165"/>
    </location>
</feature>
<feature type="transmembrane region" description="Helical" evidence="11">
    <location>
        <begin position="624"/>
        <end position="648"/>
    </location>
</feature>
<comment type="caution">
    <text evidence="12">The sequence shown here is derived from an EMBL/GenBank/DDBJ whole genome shotgun (WGS) entry which is preliminary data.</text>
</comment>
<evidence type="ECO:0000256" key="3">
    <source>
        <dbReference type="ARBA" id="ARBA00022448"/>
    </source>
</evidence>
<feature type="transmembrane region" description="Helical" evidence="11">
    <location>
        <begin position="692"/>
        <end position="713"/>
    </location>
</feature>
<feature type="compositionally biased region" description="Polar residues" evidence="10">
    <location>
        <begin position="1"/>
        <end position="19"/>
    </location>
</feature>
<dbReference type="STRING" id="6832.A0A553NP01"/>
<feature type="transmembrane region" description="Helical" evidence="11">
    <location>
        <begin position="379"/>
        <end position="400"/>
    </location>
</feature>
<dbReference type="PROSITE" id="PS01022">
    <property type="entry name" value="PTR2_1"/>
    <property type="match status" value="1"/>
</dbReference>
<keyword evidence="8 11" id="KW-0472">Membrane</keyword>
<evidence type="ECO:0000256" key="2">
    <source>
        <dbReference type="ARBA" id="ARBA00005982"/>
    </source>
</evidence>
<dbReference type="SUPFAM" id="SSF103473">
    <property type="entry name" value="MFS general substrate transporter"/>
    <property type="match status" value="1"/>
</dbReference>
<evidence type="ECO:0000256" key="11">
    <source>
        <dbReference type="SAM" id="Phobius"/>
    </source>
</evidence>
<feature type="transmembrane region" description="Helical" evidence="11">
    <location>
        <begin position="298"/>
        <end position="315"/>
    </location>
</feature>
<dbReference type="InterPro" id="IPR036259">
    <property type="entry name" value="MFS_trans_sf"/>
</dbReference>
<evidence type="ECO:0000256" key="9">
    <source>
        <dbReference type="ARBA" id="ARBA00078114"/>
    </source>
</evidence>
<feature type="transmembrane region" description="Helical" evidence="11">
    <location>
        <begin position="660"/>
        <end position="680"/>
    </location>
</feature>
<accession>A0A553NP01</accession>
<feature type="transmembrane region" description="Helical" evidence="11">
    <location>
        <begin position="118"/>
        <end position="140"/>
    </location>
</feature>
<evidence type="ECO:0000256" key="5">
    <source>
        <dbReference type="ARBA" id="ARBA00022856"/>
    </source>
</evidence>
<dbReference type="InterPro" id="IPR018456">
    <property type="entry name" value="PTR2_symporter_CS"/>
</dbReference>
<dbReference type="InterPro" id="IPR000109">
    <property type="entry name" value="POT_fam"/>
</dbReference>
<evidence type="ECO:0000256" key="6">
    <source>
        <dbReference type="ARBA" id="ARBA00022927"/>
    </source>
</evidence>
<sequence>MSGTPNRSTTTHGGFQSDTNPDEQNFDMRKEQKEMEAAEPKRLPYPKSVFFIVGNEFCERFSYYGMKAILSIYFKSKLHFSEDSATVIYHTFSLFCYFTPIFGAMIADQLLGKFKTIVYISVIYVLGHALKTMAAVPTLGVPPVEFSLIGLALIAIGTGGIKPCVSAFGGDQFKLPEQERQLQTFFSVFYFAINSGSLLSTFMTPILREDVGCFGDDTCYSLAFGIPALLMLVATVILIIGRPMYVMKPPQGNIVTKVVGSIVCAMKNKMRSNENREHWMDHAREKYGRDFVEDVKDFLKVIFMYLPLPVFWALFDQQGSRWTFQATRMNGDLGFFIIKPDQMQLINPALILILIPTFESIIYPFFAKFNFLVKPLQRIAVGGLLTALAFVISGLLELSLMQTYDRIPIAGESHVHLMNSLACPLEVRLSKPDLTTFNMNAEVGLRENHIFYDVPPGVYEMLVRVESDCADVTTYESKFEVSTEDEKVSGVIIRANESKNMELIDLVGEESPKKADGGATKIRAVFDTGSNGGNHSLILKYGPDVEDVKVISSNQVSTEGQIVESDYIRTKPGIYRVFHGLQEIGEMEIRQGGVHTVLVSGNTNLGFETTFSDFLLTPENSVHMLWLIPQYFVITTGEIMFSVTGLEFSYSQAPESMKSVLQAAWLLTVAFGNLIVIGVAESRIFSNQASEFFMFAGLMFIDMIIFSVMAYFYKYVDWQERENDRKRDELHLSEARGIPNDGFGATGHDHQS</sequence>
<evidence type="ECO:0000256" key="7">
    <source>
        <dbReference type="ARBA" id="ARBA00022989"/>
    </source>
</evidence>
<evidence type="ECO:0000313" key="13">
    <source>
        <dbReference type="Proteomes" id="UP000318571"/>
    </source>
</evidence>
<feature type="transmembrane region" description="Helical" evidence="11">
    <location>
        <begin position="185"/>
        <end position="208"/>
    </location>
</feature>
<keyword evidence="4 11" id="KW-0812">Transmembrane</keyword>
<keyword evidence="6" id="KW-0653">Protein transport</keyword>
<dbReference type="Proteomes" id="UP000318571">
    <property type="component" value="Chromosome 4"/>
</dbReference>
<dbReference type="OrthoDB" id="8904098at2759"/>
<keyword evidence="3" id="KW-0813">Transport</keyword>
<evidence type="ECO:0000313" key="12">
    <source>
        <dbReference type="EMBL" id="TRY67154.1"/>
    </source>
</evidence>
<dbReference type="GO" id="GO:0015031">
    <property type="term" value="P:protein transport"/>
    <property type="evidence" value="ECO:0007669"/>
    <property type="project" value="UniProtKB-KW"/>
</dbReference>
<reference evidence="12 13" key="1">
    <citation type="journal article" date="2018" name="Nat. Ecol. Evol.">
        <title>Genomic signatures of mitonuclear coevolution across populations of Tigriopus californicus.</title>
        <authorList>
            <person name="Barreto F.S."/>
            <person name="Watson E.T."/>
            <person name="Lima T.G."/>
            <person name="Willett C.S."/>
            <person name="Edmands S."/>
            <person name="Li W."/>
            <person name="Burton R.S."/>
        </authorList>
    </citation>
    <scope>NUCLEOTIDE SEQUENCE [LARGE SCALE GENOMIC DNA]</scope>
    <source>
        <strain evidence="12 13">San Diego</strain>
    </source>
</reference>
<dbReference type="GO" id="GO:0016020">
    <property type="term" value="C:membrane"/>
    <property type="evidence" value="ECO:0007669"/>
    <property type="project" value="UniProtKB-SubCell"/>
</dbReference>
<keyword evidence="13" id="KW-1185">Reference proteome</keyword>
<dbReference type="EMBL" id="VCGU01000011">
    <property type="protein sequence ID" value="TRY67154.1"/>
    <property type="molecule type" value="Genomic_DNA"/>
</dbReference>
<feature type="transmembrane region" description="Helical" evidence="11">
    <location>
        <begin position="345"/>
        <end position="367"/>
    </location>
</feature>
<dbReference type="CDD" id="cd17347">
    <property type="entry name" value="MFS_SLC15A1_2_like"/>
    <property type="match status" value="1"/>
</dbReference>
<name>A0A553NP01_TIGCA</name>
<dbReference type="FunFam" id="1.20.1250.20:FF:000049">
    <property type="entry name" value="Solute carrier family 15 member 2"/>
    <property type="match status" value="1"/>
</dbReference>
<dbReference type="PANTHER" id="PTHR11654">
    <property type="entry name" value="OLIGOPEPTIDE TRANSPORTER-RELATED"/>
    <property type="match status" value="1"/>
</dbReference>
<proteinExistence type="inferred from homology"/>
<dbReference type="Gene3D" id="1.20.1250.20">
    <property type="entry name" value="MFS general substrate transporter like domains"/>
    <property type="match status" value="2"/>
</dbReference>
<dbReference type="OMA" id="PPAVFFM"/>
<gene>
    <name evidence="12" type="ORF">TCAL_02776</name>
</gene>
<feature type="compositionally biased region" description="Basic and acidic residues" evidence="10">
    <location>
        <begin position="26"/>
        <end position="37"/>
    </location>
</feature>
<dbReference type="AlphaFoldDB" id="A0A553NP01"/>
<dbReference type="GO" id="GO:0006857">
    <property type="term" value="P:oligopeptide transport"/>
    <property type="evidence" value="ECO:0007669"/>
    <property type="project" value="InterPro"/>
</dbReference>
<evidence type="ECO:0000256" key="4">
    <source>
        <dbReference type="ARBA" id="ARBA00022692"/>
    </source>
</evidence>
<feature type="region of interest" description="Disordered" evidence="10">
    <location>
        <begin position="1"/>
        <end position="37"/>
    </location>
</feature>
<organism evidence="12 13">
    <name type="scientific">Tigriopus californicus</name>
    <name type="common">Marine copepod</name>
    <dbReference type="NCBI Taxonomy" id="6832"/>
    <lineage>
        <taxon>Eukaryota</taxon>
        <taxon>Metazoa</taxon>
        <taxon>Ecdysozoa</taxon>
        <taxon>Arthropoda</taxon>
        <taxon>Crustacea</taxon>
        <taxon>Multicrustacea</taxon>
        <taxon>Hexanauplia</taxon>
        <taxon>Copepoda</taxon>
        <taxon>Harpacticoida</taxon>
        <taxon>Harpacticidae</taxon>
        <taxon>Tigriopus</taxon>
    </lineage>
</organism>
<protein>
    <recommendedName>
        <fullName evidence="9">Oligopeptide transporter 1</fullName>
    </recommendedName>
</protein>
<dbReference type="GO" id="GO:0022857">
    <property type="term" value="F:transmembrane transporter activity"/>
    <property type="evidence" value="ECO:0007669"/>
    <property type="project" value="InterPro"/>
</dbReference>
<comment type="similarity">
    <text evidence="2">Belongs to the major facilitator superfamily. Proton-dependent oligopeptide transporter (POT/PTR) (TC 2.A.17) family.</text>
</comment>
<feature type="transmembrane region" description="Helical" evidence="11">
    <location>
        <begin position="87"/>
        <end position="106"/>
    </location>
</feature>
<evidence type="ECO:0000256" key="1">
    <source>
        <dbReference type="ARBA" id="ARBA00004141"/>
    </source>
</evidence>
<keyword evidence="5" id="KW-0571">Peptide transport</keyword>
<comment type="subcellular location">
    <subcellularLocation>
        <location evidence="1">Membrane</location>
        <topology evidence="1">Multi-pass membrane protein</topology>
    </subcellularLocation>
</comment>
<evidence type="ECO:0000256" key="8">
    <source>
        <dbReference type="ARBA" id="ARBA00023136"/>
    </source>
</evidence>